<feature type="transmembrane region" description="Helical" evidence="1">
    <location>
        <begin position="198"/>
        <end position="219"/>
    </location>
</feature>
<evidence type="ECO:0000313" key="2">
    <source>
        <dbReference type="EMBL" id="PWJ41887.1"/>
    </source>
</evidence>
<dbReference type="RefSeq" id="WP_109618318.1">
    <property type="nucleotide sequence ID" value="NZ_QGDO01000003.1"/>
</dbReference>
<evidence type="ECO:0000256" key="1">
    <source>
        <dbReference type="SAM" id="Phobius"/>
    </source>
</evidence>
<dbReference type="Proteomes" id="UP000245535">
    <property type="component" value="Unassembled WGS sequence"/>
</dbReference>
<dbReference type="EMBL" id="QGDO01000003">
    <property type="protein sequence ID" value="PWJ41887.1"/>
    <property type="molecule type" value="Genomic_DNA"/>
</dbReference>
<gene>
    <name evidence="2" type="ORF">BC781_103137</name>
</gene>
<comment type="caution">
    <text evidence="2">The sequence shown here is derived from an EMBL/GenBank/DDBJ whole genome shotgun (WGS) entry which is preliminary data.</text>
</comment>
<feature type="transmembrane region" description="Helical" evidence="1">
    <location>
        <begin position="164"/>
        <end position="186"/>
    </location>
</feature>
<feature type="transmembrane region" description="Helical" evidence="1">
    <location>
        <begin position="33"/>
        <end position="50"/>
    </location>
</feature>
<feature type="transmembrane region" description="Helical" evidence="1">
    <location>
        <begin position="6"/>
        <end position="26"/>
    </location>
</feature>
<dbReference type="AlphaFoldDB" id="A0A315ZX37"/>
<organism evidence="2 3">
    <name type="scientific">Sediminitomix flava</name>
    <dbReference type="NCBI Taxonomy" id="379075"/>
    <lineage>
        <taxon>Bacteria</taxon>
        <taxon>Pseudomonadati</taxon>
        <taxon>Bacteroidota</taxon>
        <taxon>Cytophagia</taxon>
        <taxon>Cytophagales</taxon>
        <taxon>Flammeovirgaceae</taxon>
        <taxon>Sediminitomix</taxon>
    </lineage>
</organism>
<proteinExistence type="predicted"/>
<evidence type="ECO:0000313" key="3">
    <source>
        <dbReference type="Proteomes" id="UP000245535"/>
    </source>
</evidence>
<protein>
    <submittedName>
        <fullName evidence="2">Uncharacterized protein</fullName>
    </submittedName>
</protein>
<keyword evidence="1" id="KW-0472">Membrane</keyword>
<keyword evidence="3" id="KW-1185">Reference proteome</keyword>
<feature type="transmembrane region" description="Helical" evidence="1">
    <location>
        <begin position="65"/>
        <end position="86"/>
    </location>
</feature>
<feature type="transmembrane region" description="Helical" evidence="1">
    <location>
        <begin position="130"/>
        <end position="152"/>
    </location>
</feature>
<accession>A0A315ZX37</accession>
<reference evidence="2 3" key="1">
    <citation type="submission" date="2018-03" db="EMBL/GenBank/DDBJ databases">
        <title>Genomic Encyclopedia of Archaeal and Bacterial Type Strains, Phase II (KMG-II): from individual species to whole genera.</title>
        <authorList>
            <person name="Goeker M."/>
        </authorList>
    </citation>
    <scope>NUCLEOTIDE SEQUENCE [LARGE SCALE GENOMIC DNA]</scope>
    <source>
        <strain evidence="2 3">DSM 28229</strain>
    </source>
</reference>
<feature type="transmembrane region" description="Helical" evidence="1">
    <location>
        <begin position="98"/>
        <end position="118"/>
    </location>
</feature>
<name>A0A315ZX37_SEDFL</name>
<keyword evidence="1" id="KW-1133">Transmembrane helix</keyword>
<keyword evidence="1" id="KW-0812">Transmembrane</keyword>
<sequence>MANLIILVQFAFLLAFTTSVVQMSLWKMKLRMLVALLLACISYLSFEWLLDFSTKQIDQWIGQNIQLLSTISIAEAMLFFAFSILQLKQESGYRLKKVLRLIRFYPSILLLGGILYFQSKIFYSFDGIEYQYLALAFGLSIFISIGLIPMMLKYAHLPKQLRIELIYLFQIAQFFAGVCMLILSQSQKELVKINEYELAPFIGVCVLTVVLFIVGWIGYKFKDKLQTKWKF</sequence>